<comment type="caution">
    <text evidence="1">The sequence shown here is derived from an EMBL/GenBank/DDBJ whole genome shotgun (WGS) entry which is preliminary data.</text>
</comment>
<organism evidence="1 2">
    <name type="scientific">Halorhodospira neutriphila</name>
    <dbReference type="NCBI Taxonomy" id="168379"/>
    <lineage>
        <taxon>Bacteria</taxon>
        <taxon>Pseudomonadati</taxon>
        <taxon>Pseudomonadota</taxon>
        <taxon>Gammaproteobacteria</taxon>
        <taxon>Chromatiales</taxon>
        <taxon>Ectothiorhodospiraceae</taxon>
        <taxon>Halorhodospira</taxon>
    </lineage>
</organism>
<evidence type="ECO:0000313" key="2">
    <source>
        <dbReference type="Proteomes" id="UP000738126"/>
    </source>
</evidence>
<reference evidence="1 2" key="1">
    <citation type="journal article" date="2020" name="Microorganisms">
        <title>Osmotic Adaptation and Compatible Solute Biosynthesis of Phototrophic Bacteria as Revealed from Genome Analyses.</title>
        <authorList>
            <person name="Imhoff J.F."/>
            <person name="Rahn T."/>
            <person name="Kunzel S."/>
            <person name="Keller A."/>
            <person name="Neulinger S.C."/>
        </authorList>
    </citation>
    <scope>NUCLEOTIDE SEQUENCE [LARGE SCALE GENOMIC DNA]</scope>
    <source>
        <strain evidence="1 2">DSM 15116</strain>
    </source>
</reference>
<name>A0ABS1E8V1_9GAMM</name>
<protein>
    <submittedName>
        <fullName evidence="1">Uncharacterized protein</fullName>
    </submittedName>
</protein>
<keyword evidence="2" id="KW-1185">Reference proteome</keyword>
<gene>
    <name evidence="1" type="ORF">CKO13_10650</name>
</gene>
<accession>A0ABS1E8V1</accession>
<dbReference type="SUPFAM" id="SSF50692">
    <property type="entry name" value="ADC-like"/>
    <property type="match status" value="1"/>
</dbReference>
<evidence type="ECO:0000313" key="1">
    <source>
        <dbReference type="EMBL" id="MBK1727462.1"/>
    </source>
</evidence>
<proteinExistence type="predicted"/>
<sequence>MRAGAQVRVRAPAGAAELPAAVDPQVPARTVWIPAALDGRAALGPPFGAVTVEAL</sequence>
<dbReference type="Proteomes" id="UP000738126">
    <property type="component" value="Unassembled WGS sequence"/>
</dbReference>
<dbReference type="EMBL" id="NRSH01000156">
    <property type="protein sequence ID" value="MBK1727462.1"/>
    <property type="molecule type" value="Genomic_DNA"/>
</dbReference>
<dbReference type="InterPro" id="IPR009010">
    <property type="entry name" value="Asp_de-COase-like_dom_sf"/>
</dbReference>